<protein>
    <submittedName>
        <fullName evidence="1">Uncharacterized protein</fullName>
    </submittedName>
</protein>
<proteinExistence type="predicted"/>
<name>A0A0F9GLX1_9ZZZZ</name>
<evidence type="ECO:0000313" key="1">
    <source>
        <dbReference type="EMBL" id="KKL91506.1"/>
    </source>
</evidence>
<sequence length="196" mass="22615">RVLTVDCDGKPIDFATWQEDLESDYSYYVRSLGYWFHRCDPDEKEERVQEGIVQIAKVLESEYRLHGGRVSHRSYITRGVAYRVRQGRSSTRSRGQGADLLDRTHRATGPKRETSQHILQCVFYDLIAENTLPPWFAVDLTDWFATLPGPLAECARLAVMGYSDLEIGDRMDIPPAAVDECRAWLRSEWLWQEGDD</sequence>
<dbReference type="EMBL" id="LAZR01019711">
    <property type="protein sequence ID" value="KKL91506.1"/>
    <property type="molecule type" value="Genomic_DNA"/>
</dbReference>
<organism evidence="1">
    <name type="scientific">marine sediment metagenome</name>
    <dbReference type="NCBI Taxonomy" id="412755"/>
    <lineage>
        <taxon>unclassified sequences</taxon>
        <taxon>metagenomes</taxon>
        <taxon>ecological metagenomes</taxon>
    </lineage>
</organism>
<comment type="caution">
    <text evidence="1">The sequence shown here is derived from an EMBL/GenBank/DDBJ whole genome shotgun (WGS) entry which is preliminary data.</text>
</comment>
<feature type="non-terminal residue" evidence="1">
    <location>
        <position position="1"/>
    </location>
</feature>
<dbReference type="AlphaFoldDB" id="A0A0F9GLX1"/>
<reference evidence="1" key="1">
    <citation type="journal article" date="2015" name="Nature">
        <title>Complex archaea that bridge the gap between prokaryotes and eukaryotes.</title>
        <authorList>
            <person name="Spang A."/>
            <person name="Saw J.H."/>
            <person name="Jorgensen S.L."/>
            <person name="Zaremba-Niedzwiedzka K."/>
            <person name="Martijn J."/>
            <person name="Lind A.E."/>
            <person name="van Eijk R."/>
            <person name="Schleper C."/>
            <person name="Guy L."/>
            <person name="Ettema T.J."/>
        </authorList>
    </citation>
    <scope>NUCLEOTIDE SEQUENCE</scope>
</reference>
<accession>A0A0F9GLX1</accession>
<gene>
    <name evidence="1" type="ORF">LCGC14_1893960</name>
</gene>